<dbReference type="InterPro" id="IPR011990">
    <property type="entry name" value="TPR-like_helical_dom_sf"/>
</dbReference>
<evidence type="ECO:0000256" key="2">
    <source>
        <dbReference type="PROSITE-ProRule" id="PRU00708"/>
    </source>
</evidence>
<keyword evidence="1" id="KW-0677">Repeat</keyword>
<accession>A0A8S0S6H8</accession>
<dbReference type="PANTHER" id="PTHR47926">
    <property type="entry name" value="PENTATRICOPEPTIDE REPEAT-CONTAINING PROTEIN"/>
    <property type="match status" value="1"/>
</dbReference>
<comment type="caution">
    <text evidence="3">The sequence shown here is derived from an EMBL/GenBank/DDBJ whole genome shotgun (WGS) entry which is preliminary data.</text>
</comment>
<dbReference type="AlphaFoldDB" id="A0A8S0S6H8"/>
<dbReference type="PROSITE" id="PS51375">
    <property type="entry name" value="PPR"/>
    <property type="match status" value="1"/>
</dbReference>
<dbReference type="Proteomes" id="UP000594638">
    <property type="component" value="Unassembled WGS sequence"/>
</dbReference>
<dbReference type="OrthoDB" id="1937829at2759"/>
<dbReference type="InterPro" id="IPR046960">
    <property type="entry name" value="PPR_At4g14850-like_plant"/>
</dbReference>
<dbReference type="Pfam" id="PF01535">
    <property type="entry name" value="PPR"/>
    <property type="match status" value="1"/>
</dbReference>
<feature type="repeat" description="PPR" evidence="2">
    <location>
        <begin position="9"/>
        <end position="39"/>
    </location>
</feature>
<sequence length="146" mass="16140">MFGEMPREDLASWILMISGYVGEGNVDGASQLFSDMRKKVESNAEIMILMLRICLGHCILNMYIRWESSCAARILFDRILGRDHVTQPSLIPGCTIQGMGFEAEIFHQMVEDGIEATAVTFISLLSACSHSGLTQDIGHVVQQSSL</sequence>
<dbReference type="Gramene" id="OE9A045397T1">
    <property type="protein sequence ID" value="OE9A045397C1"/>
    <property type="gene ID" value="OE9A045397"/>
</dbReference>
<evidence type="ECO:0008006" key="5">
    <source>
        <dbReference type="Google" id="ProtNLM"/>
    </source>
</evidence>
<name>A0A8S0S6H8_OLEEU</name>
<dbReference type="GO" id="GO:0003723">
    <property type="term" value="F:RNA binding"/>
    <property type="evidence" value="ECO:0007669"/>
    <property type="project" value="InterPro"/>
</dbReference>
<evidence type="ECO:0000313" key="4">
    <source>
        <dbReference type="Proteomes" id="UP000594638"/>
    </source>
</evidence>
<dbReference type="InterPro" id="IPR002885">
    <property type="entry name" value="PPR_rpt"/>
</dbReference>
<proteinExistence type="predicted"/>
<dbReference type="EMBL" id="CACTIH010003916">
    <property type="protein sequence ID" value="CAA2987340.1"/>
    <property type="molecule type" value="Genomic_DNA"/>
</dbReference>
<evidence type="ECO:0000256" key="1">
    <source>
        <dbReference type="ARBA" id="ARBA00022737"/>
    </source>
</evidence>
<gene>
    <name evidence="3" type="ORF">OLEA9_A045397</name>
</gene>
<organism evidence="3 4">
    <name type="scientific">Olea europaea subsp. europaea</name>
    <dbReference type="NCBI Taxonomy" id="158383"/>
    <lineage>
        <taxon>Eukaryota</taxon>
        <taxon>Viridiplantae</taxon>
        <taxon>Streptophyta</taxon>
        <taxon>Embryophyta</taxon>
        <taxon>Tracheophyta</taxon>
        <taxon>Spermatophyta</taxon>
        <taxon>Magnoliopsida</taxon>
        <taxon>eudicotyledons</taxon>
        <taxon>Gunneridae</taxon>
        <taxon>Pentapetalae</taxon>
        <taxon>asterids</taxon>
        <taxon>lamiids</taxon>
        <taxon>Lamiales</taxon>
        <taxon>Oleaceae</taxon>
        <taxon>Oleeae</taxon>
        <taxon>Olea</taxon>
    </lineage>
</organism>
<dbReference type="Gene3D" id="1.25.40.10">
    <property type="entry name" value="Tetratricopeptide repeat domain"/>
    <property type="match status" value="2"/>
</dbReference>
<dbReference type="Pfam" id="PF13812">
    <property type="entry name" value="PPR_3"/>
    <property type="match status" value="1"/>
</dbReference>
<dbReference type="NCBIfam" id="TIGR00756">
    <property type="entry name" value="PPR"/>
    <property type="match status" value="1"/>
</dbReference>
<dbReference type="GO" id="GO:0009451">
    <property type="term" value="P:RNA modification"/>
    <property type="evidence" value="ECO:0007669"/>
    <property type="project" value="InterPro"/>
</dbReference>
<protein>
    <recommendedName>
        <fullName evidence="5">Pentatricopeptide repeat-containing protein</fullName>
    </recommendedName>
</protein>
<evidence type="ECO:0000313" key="3">
    <source>
        <dbReference type="EMBL" id="CAA2987340.1"/>
    </source>
</evidence>
<reference evidence="3 4" key="1">
    <citation type="submission" date="2019-12" db="EMBL/GenBank/DDBJ databases">
        <authorList>
            <person name="Alioto T."/>
            <person name="Alioto T."/>
            <person name="Gomez Garrido J."/>
        </authorList>
    </citation>
    <scope>NUCLEOTIDE SEQUENCE [LARGE SCALE GENOMIC DNA]</scope>
</reference>
<keyword evidence="4" id="KW-1185">Reference proteome</keyword>